<evidence type="ECO:0000256" key="8">
    <source>
        <dbReference type="ARBA" id="ARBA00023136"/>
    </source>
</evidence>
<reference evidence="11 12" key="1">
    <citation type="submission" date="2018-03" db="EMBL/GenBank/DDBJ databases">
        <title>Mesoflavibacter sp. HG37 and Mesoflavibacter sp. HG96 sp.nov., two marine bacteria isolated from seawater of Western Pacific Ocean.</title>
        <authorList>
            <person name="Cheng H."/>
            <person name="Wu Y.-H."/>
            <person name="Guo L.-L."/>
            <person name="Xu X.-W."/>
        </authorList>
    </citation>
    <scope>NUCLEOTIDE SEQUENCE [LARGE SCALE GENOMIC DNA]</scope>
    <source>
        <strain evidence="11 12">KCTC 32269</strain>
    </source>
</reference>
<evidence type="ECO:0000256" key="3">
    <source>
        <dbReference type="ARBA" id="ARBA00022448"/>
    </source>
</evidence>
<evidence type="ECO:0000313" key="11">
    <source>
        <dbReference type="EMBL" id="PSG86514.1"/>
    </source>
</evidence>
<dbReference type="AlphaFoldDB" id="A0A2T1N5H7"/>
<accession>A0A2T1N5H7</accession>
<feature type="transmembrane region" description="Helical" evidence="9">
    <location>
        <begin position="268"/>
        <end position="286"/>
    </location>
</feature>
<keyword evidence="7 9" id="KW-1133">Transmembrane helix</keyword>
<dbReference type="InterPro" id="IPR013525">
    <property type="entry name" value="ABC2_TM"/>
</dbReference>
<dbReference type="PROSITE" id="PS51012">
    <property type="entry name" value="ABC_TM2"/>
    <property type="match status" value="1"/>
</dbReference>
<comment type="caution">
    <text evidence="11">The sequence shown here is derived from an EMBL/GenBank/DDBJ whole genome shotgun (WGS) entry which is preliminary data.</text>
</comment>
<evidence type="ECO:0000256" key="5">
    <source>
        <dbReference type="ARBA" id="ARBA00022519"/>
    </source>
</evidence>
<feature type="transmembrane region" description="Helical" evidence="9">
    <location>
        <begin position="138"/>
        <end position="156"/>
    </location>
</feature>
<gene>
    <name evidence="11" type="ORF">C7H52_12585</name>
</gene>
<dbReference type="GO" id="GO:0140359">
    <property type="term" value="F:ABC-type transporter activity"/>
    <property type="evidence" value="ECO:0007669"/>
    <property type="project" value="InterPro"/>
</dbReference>
<evidence type="ECO:0000256" key="1">
    <source>
        <dbReference type="ARBA" id="ARBA00004429"/>
    </source>
</evidence>
<keyword evidence="4 9" id="KW-1003">Cell membrane</keyword>
<organism evidence="11 12">
    <name type="scientific">Aurantibacter aestuarii</name>
    <dbReference type="NCBI Taxonomy" id="1266046"/>
    <lineage>
        <taxon>Bacteria</taxon>
        <taxon>Pseudomonadati</taxon>
        <taxon>Bacteroidota</taxon>
        <taxon>Flavobacteriia</taxon>
        <taxon>Flavobacteriales</taxon>
        <taxon>Flavobacteriaceae</taxon>
        <taxon>Aurantibacter</taxon>
    </lineage>
</organism>
<feature type="transmembrane region" description="Helical" evidence="9">
    <location>
        <begin position="53"/>
        <end position="73"/>
    </location>
</feature>
<dbReference type="RefSeq" id="WP_106464252.1">
    <property type="nucleotide sequence ID" value="NZ_PXOQ01000015.1"/>
</dbReference>
<dbReference type="PANTHER" id="PTHR30413">
    <property type="entry name" value="INNER MEMBRANE TRANSPORT PERMEASE"/>
    <property type="match status" value="1"/>
</dbReference>
<dbReference type="GO" id="GO:0015920">
    <property type="term" value="P:lipopolysaccharide transport"/>
    <property type="evidence" value="ECO:0007669"/>
    <property type="project" value="TreeGrafter"/>
</dbReference>
<evidence type="ECO:0000256" key="7">
    <source>
        <dbReference type="ARBA" id="ARBA00022989"/>
    </source>
</evidence>
<evidence type="ECO:0000256" key="4">
    <source>
        <dbReference type="ARBA" id="ARBA00022475"/>
    </source>
</evidence>
<dbReference type="OrthoDB" id="9786910at2"/>
<evidence type="ECO:0000256" key="2">
    <source>
        <dbReference type="ARBA" id="ARBA00007783"/>
    </source>
</evidence>
<keyword evidence="6 9" id="KW-0812">Transmembrane</keyword>
<protein>
    <recommendedName>
        <fullName evidence="9">Transport permease protein</fullName>
    </recommendedName>
</protein>
<evidence type="ECO:0000256" key="6">
    <source>
        <dbReference type="ARBA" id="ARBA00022692"/>
    </source>
</evidence>
<comment type="subcellular location">
    <subcellularLocation>
        <location evidence="1">Cell inner membrane</location>
        <topology evidence="1">Multi-pass membrane protein</topology>
    </subcellularLocation>
    <subcellularLocation>
        <location evidence="9">Cell membrane</location>
        <topology evidence="9">Multi-pass membrane protein</topology>
    </subcellularLocation>
</comment>
<evidence type="ECO:0000313" key="12">
    <source>
        <dbReference type="Proteomes" id="UP000238426"/>
    </source>
</evidence>
<dbReference type="Pfam" id="PF01061">
    <property type="entry name" value="ABC2_membrane"/>
    <property type="match status" value="1"/>
</dbReference>
<dbReference type="Proteomes" id="UP000238426">
    <property type="component" value="Unassembled WGS sequence"/>
</dbReference>
<name>A0A2T1N5H7_9FLAO</name>
<dbReference type="InterPro" id="IPR047817">
    <property type="entry name" value="ABC2_TM_bact-type"/>
</dbReference>
<comment type="similarity">
    <text evidence="2 9">Belongs to the ABC-2 integral membrane protein family.</text>
</comment>
<keyword evidence="5" id="KW-0997">Cell inner membrane</keyword>
<keyword evidence="12" id="KW-1185">Reference proteome</keyword>
<evidence type="ECO:0000259" key="10">
    <source>
        <dbReference type="PROSITE" id="PS51012"/>
    </source>
</evidence>
<sequence>MKKNDSEWLYTISPKKSLINLNFVEIWRYRDLLLLFVKRDIITLYKQTVLGPLWYFIQPLFTSVIFTLIFNNIANIDTGNGIPPFLFNLIGITTWNYFSTCLTGTSDTFKSNQNIFSKVYFPRVITPLSGVLSNVIKFGVQLLVFILFYIYFYISLVDTQMTARPNEYIALLPFVILLMALLGLGLGMVISSMTTKYRDLSFLVGFGVQLLMYASAVMYPLSLIEEKVRNGSIPEIAGYLVAYNPMSTIIELMRYITLSTGEFSLFNLAYTTIICVLIFLIGLIIFNRTEKSFIDTV</sequence>
<evidence type="ECO:0000256" key="9">
    <source>
        <dbReference type="RuleBase" id="RU361157"/>
    </source>
</evidence>
<feature type="domain" description="ABC transmembrane type-2" evidence="10">
    <location>
        <begin position="50"/>
        <end position="289"/>
    </location>
</feature>
<dbReference type="GO" id="GO:0005886">
    <property type="term" value="C:plasma membrane"/>
    <property type="evidence" value="ECO:0007669"/>
    <property type="project" value="UniProtKB-SubCell"/>
</dbReference>
<keyword evidence="3 9" id="KW-0813">Transport</keyword>
<feature type="transmembrane region" description="Helical" evidence="9">
    <location>
        <begin position="202"/>
        <end position="224"/>
    </location>
</feature>
<dbReference type="EMBL" id="PXOQ01000015">
    <property type="protein sequence ID" value="PSG86514.1"/>
    <property type="molecule type" value="Genomic_DNA"/>
</dbReference>
<keyword evidence="8 9" id="KW-0472">Membrane</keyword>
<dbReference type="PANTHER" id="PTHR30413:SF8">
    <property type="entry name" value="TRANSPORT PERMEASE PROTEIN"/>
    <property type="match status" value="1"/>
</dbReference>
<feature type="transmembrane region" description="Helical" evidence="9">
    <location>
        <begin position="168"/>
        <end position="190"/>
    </location>
</feature>
<feature type="transmembrane region" description="Helical" evidence="9">
    <location>
        <begin position="236"/>
        <end position="256"/>
    </location>
</feature>
<proteinExistence type="inferred from homology"/>